<dbReference type="Pfam" id="PF02518">
    <property type="entry name" value="HATPase_c"/>
    <property type="match status" value="1"/>
</dbReference>
<evidence type="ECO:0000256" key="6">
    <source>
        <dbReference type="PROSITE-ProRule" id="PRU00169"/>
    </source>
</evidence>
<dbReference type="InterPro" id="IPR003661">
    <property type="entry name" value="HisK_dim/P_dom"/>
</dbReference>
<feature type="transmembrane region" description="Helical" evidence="8">
    <location>
        <begin position="329"/>
        <end position="347"/>
    </location>
</feature>
<dbReference type="GO" id="GO:0009927">
    <property type="term" value="F:histidine phosphotransfer kinase activity"/>
    <property type="evidence" value="ECO:0007669"/>
    <property type="project" value="TreeGrafter"/>
</dbReference>
<dbReference type="PANTHER" id="PTHR43047:SF9">
    <property type="entry name" value="HISTIDINE KINASE"/>
    <property type="match status" value="1"/>
</dbReference>
<evidence type="ECO:0000256" key="5">
    <source>
        <dbReference type="ARBA" id="ARBA00022777"/>
    </source>
</evidence>
<evidence type="ECO:0000259" key="10">
    <source>
        <dbReference type="PROSITE" id="PS50110"/>
    </source>
</evidence>
<evidence type="ECO:0000256" key="7">
    <source>
        <dbReference type="SAM" id="Coils"/>
    </source>
</evidence>
<evidence type="ECO:0000256" key="4">
    <source>
        <dbReference type="ARBA" id="ARBA00022679"/>
    </source>
</evidence>
<keyword evidence="8" id="KW-1133">Transmembrane helix</keyword>
<dbReference type="SMART" id="SM00448">
    <property type="entry name" value="REC"/>
    <property type="match status" value="1"/>
</dbReference>
<feature type="coiled-coil region" evidence="7">
    <location>
        <begin position="406"/>
        <end position="433"/>
    </location>
</feature>
<dbReference type="Proteomes" id="UP000235916">
    <property type="component" value="Unassembled WGS sequence"/>
</dbReference>
<dbReference type="GO" id="GO:0005886">
    <property type="term" value="C:plasma membrane"/>
    <property type="evidence" value="ECO:0007669"/>
    <property type="project" value="TreeGrafter"/>
</dbReference>
<dbReference type="SUPFAM" id="SSF55874">
    <property type="entry name" value="ATPase domain of HSP90 chaperone/DNA topoisomerase II/histidine kinase"/>
    <property type="match status" value="1"/>
</dbReference>
<dbReference type="InterPro" id="IPR005467">
    <property type="entry name" value="His_kinase_dom"/>
</dbReference>
<dbReference type="InterPro" id="IPR011006">
    <property type="entry name" value="CheY-like_superfamily"/>
</dbReference>
<evidence type="ECO:0000313" key="11">
    <source>
        <dbReference type="EMBL" id="PND39097.1"/>
    </source>
</evidence>
<dbReference type="SMART" id="SM00388">
    <property type="entry name" value="HisKA"/>
    <property type="match status" value="1"/>
</dbReference>
<dbReference type="InterPro" id="IPR001789">
    <property type="entry name" value="Sig_transdc_resp-reg_receiver"/>
</dbReference>
<comment type="catalytic activity">
    <reaction evidence="1">
        <text>ATP + protein L-histidine = ADP + protein N-phospho-L-histidine.</text>
        <dbReference type="EC" id="2.7.13.3"/>
    </reaction>
</comment>
<evidence type="ECO:0000256" key="8">
    <source>
        <dbReference type="SAM" id="Phobius"/>
    </source>
</evidence>
<feature type="transmembrane region" description="Helical" evidence="8">
    <location>
        <begin position="389"/>
        <end position="410"/>
    </location>
</feature>
<keyword evidence="12" id="KW-1185">Reference proteome</keyword>
<name>A0A2N8L067_9BURK</name>
<dbReference type="EMBL" id="POSP01000003">
    <property type="protein sequence ID" value="PND39097.1"/>
    <property type="molecule type" value="Genomic_DNA"/>
</dbReference>
<dbReference type="AlphaFoldDB" id="A0A2N8L067"/>
<gene>
    <name evidence="11" type="ORF">C1O66_17240</name>
</gene>
<dbReference type="CDD" id="cd00082">
    <property type="entry name" value="HisKA"/>
    <property type="match status" value="1"/>
</dbReference>
<evidence type="ECO:0000256" key="3">
    <source>
        <dbReference type="ARBA" id="ARBA00022553"/>
    </source>
</evidence>
<dbReference type="Gene3D" id="2.60.120.260">
    <property type="entry name" value="Galactose-binding domain-like"/>
    <property type="match status" value="1"/>
</dbReference>
<dbReference type="GO" id="GO:0000155">
    <property type="term" value="F:phosphorelay sensor kinase activity"/>
    <property type="evidence" value="ECO:0007669"/>
    <property type="project" value="InterPro"/>
</dbReference>
<comment type="caution">
    <text evidence="11">The sequence shown here is derived from an EMBL/GenBank/DDBJ whole genome shotgun (WGS) entry which is preliminary data.</text>
</comment>
<evidence type="ECO:0000256" key="2">
    <source>
        <dbReference type="ARBA" id="ARBA00012438"/>
    </source>
</evidence>
<dbReference type="Pfam" id="PF00072">
    <property type="entry name" value="Response_reg"/>
    <property type="match status" value="1"/>
</dbReference>
<dbReference type="FunFam" id="3.30.565.10:FF:000049">
    <property type="entry name" value="Two-component sensor histidine kinase"/>
    <property type="match status" value="1"/>
</dbReference>
<keyword evidence="8" id="KW-0812">Transmembrane</keyword>
<dbReference type="PROSITE" id="PS50109">
    <property type="entry name" value="HIS_KIN"/>
    <property type="match status" value="1"/>
</dbReference>
<dbReference type="PROSITE" id="PS50110">
    <property type="entry name" value="RESPONSE_REGULATORY"/>
    <property type="match status" value="1"/>
</dbReference>
<keyword evidence="8" id="KW-0472">Membrane</keyword>
<protein>
    <recommendedName>
        <fullName evidence="2">histidine kinase</fullName>
        <ecNumber evidence="2">2.7.13.3</ecNumber>
    </recommendedName>
</protein>
<dbReference type="SUPFAM" id="SSF52172">
    <property type="entry name" value="CheY-like"/>
    <property type="match status" value="1"/>
</dbReference>
<sequence>MFPRAWGRRSLLQALPPRITPKSGQDRSRDNGFMFPRLVLRGCQLWPSLLILFVLFGQISHAQGQERLNLRQAQFSHELAPLEQEISLPDTWRQRGLPARGQGRYRLHFTLDQAPPHGQAWALRAERLSRLHRVLLNGAVVHEQADSEAMRLHASPAQTWLELPSALLRPGPNELVLELYYQRRAGLSDLWIGPAAELEPGYQWMRWREAQLPQWINMLAAGFSLLLLLVWMERRHERSLGLFAWLCLLTSLRNSVYGLSLPLAWVQALDLFFYLAQVASIQLLGRFALAWSERALPWYRHSLRWTAWPLLLGGVLASWLGALETWRSWAYPVVLLLGLPALGLVGLRAFRVGGWRRLALAGAMLLMMGAAVFDYLVGQGRLSVMHAYAMPWIQPLAMIAFATLLAERLVVALRQSERQQAELERQVAERTAQLQAAHLAKSRLLDAASHDLRQPVTALGLLVGMARLQTQEPRLRQLLDQAGEGVRGLERLLKGLLDHSRLDQQDRPVQTTPLRLQPLLDAVLVHAGPLARERGLRLRVRPCALWVRSEPLLLEQVLRNLVSNAITHTSQGSVMVVARRRGAQLCLQVRDSGPGIPPEAQQRIFEPFVQLGNPARSRQHGSGLGLAIVDQALRRLGHSLQLRSAPGRGSCFSVLLPLCEAPSEASAAPAPSGPSEADKSPAVAPQTIWLVEDDVELQQALSQQLEAWGHCVCSFDTAEALWAQWPAPPDPAPDWVLADHRLPGMKGETLLQRIASLGGPSRLALMTADLDPASGAILRSAAWPTLQKPFSPQVLQALLSQTTTAPVLPTKPAT</sequence>
<feature type="modified residue" description="4-aspartylphosphate" evidence="6">
    <location>
        <position position="739"/>
    </location>
</feature>
<feature type="domain" description="Histidine kinase" evidence="9">
    <location>
        <begin position="447"/>
        <end position="660"/>
    </location>
</feature>
<keyword evidence="5" id="KW-0418">Kinase</keyword>
<evidence type="ECO:0000259" key="9">
    <source>
        <dbReference type="PROSITE" id="PS50109"/>
    </source>
</evidence>
<reference evidence="11 12" key="1">
    <citation type="submission" date="2018-01" db="EMBL/GenBank/DDBJ databases">
        <title>Draft genome sequence of Paucibacter aquatile CR182 isolated from freshwater of the Nakdong River.</title>
        <authorList>
            <person name="Choi A."/>
            <person name="Chung E.J."/>
        </authorList>
    </citation>
    <scope>NUCLEOTIDE SEQUENCE [LARGE SCALE GENOMIC DNA]</scope>
    <source>
        <strain evidence="11 12">CR182</strain>
    </source>
</reference>
<feature type="transmembrane region" description="Helical" evidence="8">
    <location>
        <begin position="303"/>
        <end position="323"/>
    </location>
</feature>
<dbReference type="EC" id="2.7.13.3" evidence="2"/>
<feature type="transmembrane region" description="Helical" evidence="8">
    <location>
        <begin position="271"/>
        <end position="291"/>
    </location>
</feature>
<feature type="transmembrane region" description="Helical" evidence="8">
    <location>
        <begin position="212"/>
        <end position="231"/>
    </location>
</feature>
<organism evidence="11 12">
    <name type="scientific">Kinneretia aquatilis</name>
    <dbReference type="NCBI Taxonomy" id="2070761"/>
    <lineage>
        <taxon>Bacteria</taxon>
        <taxon>Pseudomonadati</taxon>
        <taxon>Pseudomonadota</taxon>
        <taxon>Betaproteobacteria</taxon>
        <taxon>Burkholderiales</taxon>
        <taxon>Sphaerotilaceae</taxon>
        <taxon>Roseateles</taxon>
    </lineage>
</organism>
<accession>A0A2N8L067</accession>
<evidence type="ECO:0000256" key="1">
    <source>
        <dbReference type="ARBA" id="ARBA00000085"/>
    </source>
</evidence>
<dbReference type="InterPro" id="IPR003594">
    <property type="entry name" value="HATPase_dom"/>
</dbReference>
<keyword evidence="4" id="KW-0808">Transferase</keyword>
<feature type="transmembrane region" description="Helical" evidence="8">
    <location>
        <begin position="243"/>
        <end position="265"/>
    </location>
</feature>
<dbReference type="SMART" id="SM00387">
    <property type="entry name" value="HATPase_c"/>
    <property type="match status" value="1"/>
</dbReference>
<dbReference type="Gene3D" id="3.40.50.2300">
    <property type="match status" value="1"/>
</dbReference>
<dbReference type="Gene3D" id="3.30.565.10">
    <property type="entry name" value="Histidine kinase-like ATPase, C-terminal domain"/>
    <property type="match status" value="1"/>
</dbReference>
<feature type="domain" description="Response regulatory" evidence="10">
    <location>
        <begin position="687"/>
        <end position="803"/>
    </location>
</feature>
<dbReference type="InterPro" id="IPR036890">
    <property type="entry name" value="HATPase_C_sf"/>
</dbReference>
<dbReference type="PANTHER" id="PTHR43047">
    <property type="entry name" value="TWO-COMPONENT HISTIDINE PROTEIN KINASE"/>
    <property type="match status" value="1"/>
</dbReference>
<dbReference type="OrthoDB" id="6114847at2"/>
<dbReference type="Pfam" id="PF00512">
    <property type="entry name" value="HisKA"/>
    <property type="match status" value="1"/>
</dbReference>
<feature type="transmembrane region" description="Helical" evidence="8">
    <location>
        <begin position="359"/>
        <end position="377"/>
    </location>
</feature>
<dbReference type="PRINTS" id="PR00344">
    <property type="entry name" value="BCTRLSENSOR"/>
</dbReference>
<keyword evidence="3 6" id="KW-0597">Phosphoprotein</keyword>
<dbReference type="Gene3D" id="1.10.287.130">
    <property type="match status" value="1"/>
</dbReference>
<dbReference type="SUPFAM" id="SSF47384">
    <property type="entry name" value="Homodimeric domain of signal transducing histidine kinase"/>
    <property type="match status" value="1"/>
</dbReference>
<evidence type="ECO:0000313" key="12">
    <source>
        <dbReference type="Proteomes" id="UP000235916"/>
    </source>
</evidence>
<keyword evidence="7" id="KW-0175">Coiled coil</keyword>
<dbReference type="InterPro" id="IPR004358">
    <property type="entry name" value="Sig_transdc_His_kin-like_C"/>
</dbReference>
<proteinExistence type="predicted"/>
<dbReference type="InterPro" id="IPR036097">
    <property type="entry name" value="HisK_dim/P_sf"/>
</dbReference>